<dbReference type="SUPFAM" id="SSF55961">
    <property type="entry name" value="Bet v1-like"/>
    <property type="match status" value="1"/>
</dbReference>
<dbReference type="AlphaFoldDB" id="A0A2S2E3R3"/>
<reference evidence="4 5" key="1">
    <citation type="submission" date="2018-05" db="EMBL/GenBank/DDBJ databases">
        <title>Salinimonas sp. HMF8227 Genome sequencing and assembly.</title>
        <authorList>
            <person name="Kang H."/>
            <person name="Kang J."/>
            <person name="Cha I."/>
            <person name="Kim H."/>
            <person name="Joh K."/>
        </authorList>
    </citation>
    <scope>NUCLEOTIDE SEQUENCE [LARGE SCALE GENOMIC DNA]</scope>
    <source>
        <strain evidence="4 5">HMF8227</strain>
    </source>
</reference>
<dbReference type="EMBL" id="CP029347">
    <property type="protein sequence ID" value="AWL12286.1"/>
    <property type="molecule type" value="Genomic_DNA"/>
</dbReference>
<dbReference type="Pfam" id="PF03364">
    <property type="entry name" value="Polyketide_cyc"/>
    <property type="match status" value="1"/>
</dbReference>
<protein>
    <submittedName>
        <fullName evidence="4">Persistence and stress-resistance toxin PasT</fullName>
    </submittedName>
</protein>
<evidence type="ECO:0000313" key="4">
    <source>
        <dbReference type="EMBL" id="AWL12286.1"/>
    </source>
</evidence>
<dbReference type="Proteomes" id="UP000245728">
    <property type="component" value="Chromosome"/>
</dbReference>
<feature type="domain" description="Coenzyme Q-binding protein COQ10 START" evidence="3">
    <location>
        <begin position="10"/>
        <end position="135"/>
    </location>
</feature>
<evidence type="ECO:0000256" key="2">
    <source>
        <dbReference type="ARBA" id="ARBA00022649"/>
    </source>
</evidence>
<dbReference type="GO" id="GO:0048039">
    <property type="term" value="F:ubiquinone binding"/>
    <property type="evidence" value="ECO:0007669"/>
    <property type="project" value="InterPro"/>
</dbReference>
<sequence>MATVNRSALVNYSAESMFDLVNDVQSYPKFLPGCADARVLEADTERMKASVKVSKAGVSQWFTTENHLKRGEFIEMTLVEGPFSHLTGGWRFTPLSEQACKIELHLEFAFASRLAEMAFGKAFNSIASNMVDAFTKRAREMYS</sequence>
<dbReference type="RefSeq" id="WP_109339876.1">
    <property type="nucleotide sequence ID" value="NZ_CP029347.1"/>
</dbReference>
<keyword evidence="5" id="KW-1185">Reference proteome</keyword>
<dbReference type="GO" id="GO:0045333">
    <property type="term" value="P:cellular respiration"/>
    <property type="evidence" value="ECO:0007669"/>
    <property type="project" value="InterPro"/>
</dbReference>
<dbReference type="KEGG" id="salh:HMF8227_01813"/>
<proteinExistence type="inferred from homology"/>
<dbReference type="OrthoDB" id="9804759at2"/>
<accession>A0A2S2E3R3</accession>
<name>A0A2S2E3R3_9ALTE</name>
<dbReference type="InterPro" id="IPR023393">
    <property type="entry name" value="START-like_dom_sf"/>
</dbReference>
<comment type="similarity">
    <text evidence="1">Belongs to the ribosome association toxin RatA family.</text>
</comment>
<evidence type="ECO:0000313" key="5">
    <source>
        <dbReference type="Proteomes" id="UP000245728"/>
    </source>
</evidence>
<evidence type="ECO:0000256" key="1">
    <source>
        <dbReference type="ARBA" id="ARBA00008918"/>
    </source>
</evidence>
<dbReference type="CDD" id="cd07813">
    <property type="entry name" value="COQ10p_like"/>
    <property type="match status" value="1"/>
</dbReference>
<gene>
    <name evidence="4" type="ORF">HMF8227_01813</name>
</gene>
<dbReference type="InterPro" id="IPR044996">
    <property type="entry name" value="COQ10-like"/>
</dbReference>
<dbReference type="Gene3D" id="3.30.530.20">
    <property type="match status" value="1"/>
</dbReference>
<evidence type="ECO:0000259" key="3">
    <source>
        <dbReference type="Pfam" id="PF03364"/>
    </source>
</evidence>
<organism evidence="4 5">
    <name type="scientific">Saliniradius amylolyticus</name>
    <dbReference type="NCBI Taxonomy" id="2183582"/>
    <lineage>
        <taxon>Bacteria</taxon>
        <taxon>Pseudomonadati</taxon>
        <taxon>Pseudomonadota</taxon>
        <taxon>Gammaproteobacteria</taxon>
        <taxon>Alteromonadales</taxon>
        <taxon>Alteromonadaceae</taxon>
        <taxon>Saliniradius</taxon>
    </lineage>
</organism>
<dbReference type="PANTHER" id="PTHR12901:SF10">
    <property type="entry name" value="COENZYME Q-BINDING PROTEIN COQ10, MITOCHONDRIAL"/>
    <property type="match status" value="1"/>
</dbReference>
<keyword evidence="2" id="KW-1277">Toxin-antitoxin system</keyword>
<dbReference type="PANTHER" id="PTHR12901">
    <property type="entry name" value="SPERM PROTEIN HOMOLOG"/>
    <property type="match status" value="1"/>
</dbReference>
<dbReference type="InterPro" id="IPR005031">
    <property type="entry name" value="COQ10_START"/>
</dbReference>